<dbReference type="PROSITE" id="PS50175">
    <property type="entry name" value="ASP_PROT_RETROV"/>
    <property type="match status" value="1"/>
</dbReference>
<sequence length="157" mass="16786">MIEPRMTITLLGFPFAALLDTGAAISLIGDAAYELCKNQKITFRSADTPLQLASGSTISADGAVRLKISFNEKKQRQRFLYLPGLAVPVILGRDFIAGVDFPGGGYCLGNQADLTPLTKRENCITGPTLPAHFTTPAAVLFDVHGATRKDRHPAASN</sequence>
<dbReference type="InterPro" id="IPR001969">
    <property type="entry name" value="Aspartic_peptidase_AS"/>
</dbReference>
<evidence type="ECO:0000256" key="2">
    <source>
        <dbReference type="SAM" id="SignalP"/>
    </source>
</evidence>
<dbReference type="Gene3D" id="2.40.70.10">
    <property type="entry name" value="Acid Proteases"/>
    <property type="match status" value="1"/>
</dbReference>
<dbReference type="GO" id="GO:0004190">
    <property type="term" value="F:aspartic-type endopeptidase activity"/>
    <property type="evidence" value="ECO:0007669"/>
    <property type="project" value="InterPro"/>
</dbReference>
<feature type="chain" id="PRO_5025545562" evidence="2">
    <location>
        <begin position="25"/>
        <end position="157"/>
    </location>
</feature>
<feature type="domain" description="Peptidase A2" evidence="3">
    <location>
        <begin position="15"/>
        <end position="95"/>
    </location>
</feature>
<dbReference type="AlphaFoldDB" id="A0A6B0UX33"/>
<dbReference type="EMBL" id="GIFC01012011">
    <property type="protein sequence ID" value="MXU94094.1"/>
    <property type="molecule type" value="Transcribed_RNA"/>
</dbReference>
<dbReference type="Pfam" id="PF00077">
    <property type="entry name" value="RVP"/>
    <property type="match status" value="1"/>
</dbReference>
<dbReference type="PROSITE" id="PS00141">
    <property type="entry name" value="ASP_PROTEASE"/>
    <property type="match status" value="1"/>
</dbReference>
<keyword evidence="1" id="KW-0378">Hydrolase</keyword>
<reference evidence="4" key="1">
    <citation type="submission" date="2019-12" db="EMBL/GenBank/DDBJ databases">
        <title>An insight into the sialome of adult female Ixodes ricinus ticks feeding for 6 days.</title>
        <authorList>
            <person name="Perner J."/>
            <person name="Ribeiro J.M.C."/>
        </authorList>
    </citation>
    <scope>NUCLEOTIDE SEQUENCE</scope>
    <source>
        <strain evidence="4">Semi-engorged</strain>
        <tissue evidence="4">Salivary glands</tissue>
    </source>
</reference>
<organism evidence="4">
    <name type="scientific">Ixodes ricinus</name>
    <name type="common">Common tick</name>
    <name type="synonym">Acarus ricinus</name>
    <dbReference type="NCBI Taxonomy" id="34613"/>
    <lineage>
        <taxon>Eukaryota</taxon>
        <taxon>Metazoa</taxon>
        <taxon>Ecdysozoa</taxon>
        <taxon>Arthropoda</taxon>
        <taxon>Chelicerata</taxon>
        <taxon>Arachnida</taxon>
        <taxon>Acari</taxon>
        <taxon>Parasitiformes</taxon>
        <taxon>Ixodida</taxon>
        <taxon>Ixodoidea</taxon>
        <taxon>Ixodidae</taxon>
        <taxon>Ixodinae</taxon>
        <taxon>Ixodes</taxon>
    </lineage>
</organism>
<dbReference type="InterPro" id="IPR021109">
    <property type="entry name" value="Peptidase_aspartic_dom_sf"/>
</dbReference>
<name>A0A6B0UX33_IXORI</name>
<accession>A0A6B0UX33</accession>
<dbReference type="InterPro" id="IPR018061">
    <property type="entry name" value="Retropepsins"/>
</dbReference>
<evidence type="ECO:0000259" key="3">
    <source>
        <dbReference type="PROSITE" id="PS50175"/>
    </source>
</evidence>
<dbReference type="GO" id="GO:0006508">
    <property type="term" value="P:proteolysis"/>
    <property type="evidence" value="ECO:0007669"/>
    <property type="project" value="InterPro"/>
</dbReference>
<evidence type="ECO:0000313" key="4">
    <source>
        <dbReference type="EMBL" id="MXU94094.1"/>
    </source>
</evidence>
<evidence type="ECO:0000256" key="1">
    <source>
        <dbReference type="ARBA" id="ARBA00022801"/>
    </source>
</evidence>
<dbReference type="SUPFAM" id="SSF50630">
    <property type="entry name" value="Acid proteases"/>
    <property type="match status" value="1"/>
</dbReference>
<protein>
    <submittedName>
        <fullName evidence="4">Putative transposon ty3-i gag-pol polyprotein</fullName>
    </submittedName>
</protein>
<dbReference type="CDD" id="cd00303">
    <property type="entry name" value="retropepsin_like"/>
    <property type="match status" value="1"/>
</dbReference>
<keyword evidence="2" id="KW-0732">Signal</keyword>
<proteinExistence type="predicted"/>
<feature type="signal peptide" evidence="2">
    <location>
        <begin position="1"/>
        <end position="24"/>
    </location>
</feature>
<dbReference type="InterPro" id="IPR001995">
    <property type="entry name" value="Peptidase_A2_cat"/>
</dbReference>